<comment type="subcellular location">
    <subcellularLocation>
        <location evidence="2">Cell membrane</location>
        <topology evidence="2">Lipid-anchor</topology>
    </subcellularLocation>
</comment>
<dbReference type="PANTHER" id="PTHR30203:SF33">
    <property type="entry name" value="BLR4455 PROTEIN"/>
    <property type="match status" value="1"/>
</dbReference>
<keyword evidence="2" id="KW-0472">Membrane</keyword>
<keyword evidence="2" id="KW-0812">Transmembrane</keyword>
<evidence type="ECO:0000313" key="4">
    <source>
        <dbReference type="EMBL" id="AZQ65529.1"/>
    </source>
</evidence>
<name>A0A3S9PBM3_9BACT</name>
<keyword evidence="2" id="KW-0564">Palmitate</keyword>
<sequence length="467" mass="52348">MKKILYLKKISLFLILINLIGCLATKKYIAPSTENLSLFRLDSLCSTGENIGEISWGEFFSDSILKNYIDTALIYNINNKVAFKNIEKFRATMKKGKMSYLPTIGVNANYMRNNVSNNSFQGSFSPTTSYNDFTLESSIGWEADIWGKIKSKKLTSFAQFEKSITAQKTIQVQLIANLARTYYQLLEAEQSKELLLKTLDVRERSLSAIISLKEAGRSNTLAVSQAKAQLENVNILLTNIENKIFNLENALIILIGNKSINLKRTSLESQVIPASLNVGIPLAAISNRPDVKEAELDFKIAFEEYNVAKASLYPSLVLSANIGLNSLNAGDLFSANSFFYNFTGGLTQPLLNGRKLKTEKELKKLDQEIKLYSFQQKVLEASIEVSNYLNDYKTLTKNNLALKNQEDLLKKSLDDAHYLLIGGFANYLDILNAQENLLTIQLMHIESMSQKLQSTTYIFESVGGGKM</sequence>
<dbReference type="Gene3D" id="1.20.1600.10">
    <property type="entry name" value="Outer membrane efflux proteins (OEP)"/>
    <property type="match status" value="1"/>
</dbReference>
<keyword evidence="3" id="KW-0175">Coiled coil</keyword>
<organism evidence="4 5">
    <name type="scientific">Flammeovirga pectinis</name>
    <dbReference type="NCBI Taxonomy" id="2494373"/>
    <lineage>
        <taxon>Bacteria</taxon>
        <taxon>Pseudomonadati</taxon>
        <taxon>Bacteroidota</taxon>
        <taxon>Cytophagia</taxon>
        <taxon>Cytophagales</taxon>
        <taxon>Flammeovirgaceae</taxon>
        <taxon>Flammeovirga</taxon>
    </lineage>
</organism>
<comment type="similarity">
    <text evidence="1 2">Belongs to the outer membrane factor (OMF) (TC 1.B.17) family.</text>
</comment>
<dbReference type="RefSeq" id="WP_126620327.1">
    <property type="nucleotide sequence ID" value="NZ_CP034563.1"/>
</dbReference>
<evidence type="ECO:0000313" key="5">
    <source>
        <dbReference type="Proteomes" id="UP000267268"/>
    </source>
</evidence>
<dbReference type="Gene3D" id="2.20.200.10">
    <property type="entry name" value="Outer membrane efflux proteins (OEP)"/>
    <property type="match status" value="1"/>
</dbReference>
<dbReference type="InterPro" id="IPR010131">
    <property type="entry name" value="MdtP/NodT-like"/>
</dbReference>
<dbReference type="PANTHER" id="PTHR30203">
    <property type="entry name" value="OUTER MEMBRANE CATION EFFLUX PROTEIN"/>
    <property type="match status" value="1"/>
</dbReference>
<dbReference type="OrthoDB" id="9770517at2"/>
<keyword evidence="5" id="KW-1185">Reference proteome</keyword>
<dbReference type="Pfam" id="PF02321">
    <property type="entry name" value="OEP"/>
    <property type="match status" value="2"/>
</dbReference>
<dbReference type="Proteomes" id="UP000267268">
    <property type="component" value="Chromosome 2"/>
</dbReference>
<keyword evidence="2" id="KW-0449">Lipoprotein</keyword>
<dbReference type="KEGG" id="fll:EI427_25285"/>
<evidence type="ECO:0000256" key="1">
    <source>
        <dbReference type="ARBA" id="ARBA00007613"/>
    </source>
</evidence>
<gene>
    <name evidence="4" type="ORF">EI427_25285</name>
</gene>
<keyword evidence="2" id="KW-1134">Transmembrane beta strand</keyword>
<dbReference type="AlphaFoldDB" id="A0A3S9PBM3"/>
<reference evidence="4 5" key="1">
    <citation type="submission" date="2018-12" db="EMBL/GenBank/DDBJ databases">
        <title>Flammeovirga pectinis sp. nov., isolated from the gut of the Korean scallop, Patinopecten yessoensis.</title>
        <authorList>
            <person name="Bae J.-W."/>
            <person name="Jeong Y.-S."/>
            <person name="Kang W."/>
        </authorList>
    </citation>
    <scope>NUCLEOTIDE SEQUENCE [LARGE SCALE GENOMIC DNA]</scope>
    <source>
        <strain evidence="4 5">L12M1</strain>
    </source>
</reference>
<dbReference type="SUPFAM" id="SSF56954">
    <property type="entry name" value="Outer membrane efflux proteins (OEP)"/>
    <property type="match status" value="1"/>
</dbReference>
<dbReference type="GO" id="GO:0005886">
    <property type="term" value="C:plasma membrane"/>
    <property type="evidence" value="ECO:0007669"/>
    <property type="project" value="UniProtKB-SubCell"/>
</dbReference>
<dbReference type="GO" id="GO:0015562">
    <property type="term" value="F:efflux transmembrane transporter activity"/>
    <property type="evidence" value="ECO:0007669"/>
    <property type="project" value="InterPro"/>
</dbReference>
<protein>
    <submittedName>
        <fullName evidence="4">TolC family protein</fullName>
    </submittedName>
</protein>
<evidence type="ECO:0000256" key="3">
    <source>
        <dbReference type="SAM" id="Coils"/>
    </source>
</evidence>
<accession>A0A3S9PBM3</accession>
<dbReference type="InterPro" id="IPR003423">
    <property type="entry name" value="OMP_efflux"/>
</dbReference>
<proteinExistence type="inferred from homology"/>
<dbReference type="EMBL" id="CP034563">
    <property type="protein sequence ID" value="AZQ65529.1"/>
    <property type="molecule type" value="Genomic_DNA"/>
</dbReference>
<dbReference type="NCBIfam" id="TIGR01845">
    <property type="entry name" value="outer_NodT"/>
    <property type="match status" value="1"/>
</dbReference>
<feature type="coiled-coil region" evidence="3">
    <location>
        <begin position="223"/>
        <end position="250"/>
    </location>
</feature>
<evidence type="ECO:0000256" key="2">
    <source>
        <dbReference type="RuleBase" id="RU362097"/>
    </source>
</evidence>